<comment type="caution">
    <text evidence="1">The sequence shown here is derived from an EMBL/GenBank/DDBJ whole genome shotgun (WGS) entry which is preliminary data.</text>
</comment>
<reference evidence="1" key="1">
    <citation type="journal article" date="2015" name="Nature">
        <title>Complex archaea that bridge the gap between prokaryotes and eukaryotes.</title>
        <authorList>
            <person name="Spang A."/>
            <person name="Saw J.H."/>
            <person name="Jorgensen S.L."/>
            <person name="Zaremba-Niedzwiedzka K."/>
            <person name="Martijn J."/>
            <person name="Lind A.E."/>
            <person name="van Eijk R."/>
            <person name="Schleper C."/>
            <person name="Guy L."/>
            <person name="Ettema T.J."/>
        </authorList>
    </citation>
    <scope>NUCLEOTIDE SEQUENCE</scope>
</reference>
<protein>
    <submittedName>
        <fullName evidence="1">Uncharacterized protein</fullName>
    </submittedName>
</protein>
<organism evidence="1">
    <name type="scientific">marine sediment metagenome</name>
    <dbReference type="NCBI Taxonomy" id="412755"/>
    <lineage>
        <taxon>unclassified sequences</taxon>
        <taxon>metagenomes</taxon>
        <taxon>ecological metagenomes</taxon>
    </lineage>
</organism>
<evidence type="ECO:0000313" key="1">
    <source>
        <dbReference type="EMBL" id="KKN23895.1"/>
    </source>
</evidence>
<dbReference type="EMBL" id="LAZR01002930">
    <property type="protein sequence ID" value="KKN23895.1"/>
    <property type="molecule type" value="Genomic_DNA"/>
</dbReference>
<proteinExistence type="predicted"/>
<accession>A0A0F9NWM0</accession>
<dbReference type="AlphaFoldDB" id="A0A0F9NWM0"/>
<name>A0A0F9NWM0_9ZZZZ</name>
<sequence length="361" mass="37963">MIVQRHDAPRGFTAADNIFTGENTFSGITTFTGNVGIGTASPQKNLHIQSTVPTIRLSDSNAATDQAVATLVELYRGNLTNRVGFWGMASSSNDIMQLATDYAAGEIVFSTGANSEAVRIDSAGDVGIGIAVPTSKLDVAGALTLSSTQPVFDFNETDGPVDEKFWRWTTSIGDLYLQTKTDALGVGANVLRITRTGTVVDLIRAVATSVDVVGALTATSYGGITGANLVARNVAESIAGAWVFTTAPEVSMLNTTLKFRNTATSAQDIQYLTDSTLTALVRYIPSSQVFQWQDRDPSTVTRMTLNLNTGDLTLTGQIQGNSLRVVGNVGFYNTAPIAKQTGVAVTAAGVHAALVNLGLIT</sequence>
<gene>
    <name evidence="1" type="ORF">LCGC14_0900370</name>
</gene>